<dbReference type="Proteomes" id="UP001501803">
    <property type="component" value="Unassembled WGS sequence"/>
</dbReference>
<evidence type="ECO:0000313" key="1">
    <source>
        <dbReference type="EMBL" id="GAA3866388.1"/>
    </source>
</evidence>
<accession>A0ABP7K6W0</accession>
<dbReference type="EMBL" id="BAABCN010000002">
    <property type="protein sequence ID" value="GAA3866388.1"/>
    <property type="molecule type" value="Genomic_DNA"/>
</dbReference>
<reference evidence="2" key="1">
    <citation type="journal article" date="2019" name="Int. J. Syst. Evol. Microbiol.">
        <title>The Global Catalogue of Microorganisms (GCM) 10K type strain sequencing project: providing services to taxonomists for standard genome sequencing and annotation.</title>
        <authorList>
            <consortium name="The Broad Institute Genomics Platform"/>
            <consortium name="The Broad Institute Genome Sequencing Center for Infectious Disease"/>
            <person name="Wu L."/>
            <person name="Ma J."/>
        </authorList>
    </citation>
    <scope>NUCLEOTIDE SEQUENCE [LARGE SCALE GENOMIC DNA]</scope>
    <source>
        <strain evidence="2">JCM 17021</strain>
    </source>
</reference>
<protein>
    <recommendedName>
        <fullName evidence="3">Secreted protein</fullName>
    </recommendedName>
</protein>
<comment type="caution">
    <text evidence="1">The sequence shown here is derived from an EMBL/GenBank/DDBJ whole genome shotgun (WGS) entry which is preliminary data.</text>
</comment>
<evidence type="ECO:0008006" key="3">
    <source>
        <dbReference type="Google" id="ProtNLM"/>
    </source>
</evidence>
<proteinExistence type="predicted"/>
<sequence length="91" mass="10084">MILAVFALKVVFLGRISVEWDGTRREGGLAPSLLAPELSGFSAAPRVGALERVAQVDAARVGCRHARWRPPAQRHPTRATTFRASRLWTEY</sequence>
<gene>
    <name evidence="1" type="ORF">GCM10022381_07520</name>
</gene>
<keyword evidence="2" id="KW-1185">Reference proteome</keyword>
<evidence type="ECO:0000313" key="2">
    <source>
        <dbReference type="Proteomes" id="UP001501803"/>
    </source>
</evidence>
<name>A0ABP7K6W0_9MICO</name>
<organism evidence="1 2">
    <name type="scientific">Leifsonia kafniensis</name>
    <dbReference type="NCBI Taxonomy" id="475957"/>
    <lineage>
        <taxon>Bacteria</taxon>
        <taxon>Bacillati</taxon>
        <taxon>Actinomycetota</taxon>
        <taxon>Actinomycetes</taxon>
        <taxon>Micrococcales</taxon>
        <taxon>Microbacteriaceae</taxon>
        <taxon>Leifsonia</taxon>
    </lineage>
</organism>